<dbReference type="InterPro" id="IPR015942">
    <property type="entry name" value="Asp/Glu/hydantoin_racemase"/>
</dbReference>
<evidence type="ECO:0000256" key="7">
    <source>
        <dbReference type="HAMAP-Rule" id="MF_00258"/>
    </source>
</evidence>
<name>A0A1G1XV78_9BACT</name>
<dbReference type="PROSITE" id="PS00923">
    <property type="entry name" value="ASP_GLU_RACEMASE_1"/>
    <property type="match status" value="1"/>
</dbReference>
<dbReference type="GO" id="GO:0008360">
    <property type="term" value="P:regulation of cell shape"/>
    <property type="evidence" value="ECO:0007669"/>
    <property type="project" value="UniProtKB-KW"/>
</dbReference>
<comment type="pathway">
    <text evidence="7">Cell wall biogenesis; peptidoglycan biosynthesis.</text>
</comment>
<dbReference type="PANTHER" id="PTHR21198">
    <property type="entry name" value="GLUTAMATE RACEMASE"/>
    <property type="match status" value="1"/>
</dbReference>
<organism evidence="8 9">
    <name type="scientific">Candidatus Buchananbacteria bacterium RIFCSPHIGHO2_01_FULL_39_8</name>
    <dbReference type="NCBI Taxonomy" id="1797533"/>
    <lineage>
        <taxon>Bacteria</taxon>
        <taxon>Candidatus Buchananiibacteriota</taxon>
    </lineage>
</organism>
<dbReference type="UniPathway" id="UPA00219"/>
<protein>
    <recommendedName>
        <fullName evidence="2 7">Glutamate racemase</fullName>
        <ecNumber evidence="2 7">5.1.1.3</ecNumber>
    </recommendedName>
</protein>
<dbReference type="EMBL" id="MHIC01000038">
    <property type="protein sequence ID" value="OGY43973.1"/>
    <property type="molecule type" value="Genomic_DNA"/>
</dbReference>
<proteinExistence type="inferred from homology"/>
<evidence type="ECO:0000256" key="1">
    <source>
        <dbReference type="ARBA" id="ARBA00001602"/>
    </source>
</evidence>
<evidence type="ECO:0000256" key="6">
    <source>
        <dbReference type="ARBA" id="ARBA00023316"/>
    </source>
</evidence>
<keyword evidence="4 7" id="KW-0573">Peptidoglycan synthesis</keyword>
<feature type="active site" description="Proton donor/acceptor" evidence="7">
    <location>
        <position position="69"/>
    </location>
</feature>
<feature type="binding site" evidence="7">
    <location>
        <begin position="70"/>
        <end position="71"/>
    </location>
    <ligand>
        <name>substrate</name>
    </ligand>
</feature>
<dbReference type="Gene3D" id="3.40.50.1860">
    <property type="match status" value="2"/>
</dbReference>
<dbReference type="InterPro" id="IPR004391">
    <property type="entry name" value="Glu_race"/>
</dbReference>
<dbReference type="STRING" id="1797533.A2731_02490"/>
<dbReference type="GO" id="GO:0071555">
    <property type="term" value="P:cell wall organization"/>
    <property type="evidence" value="ECO:0007669"/>
    <property type="project" value="UniProtKB-KW"/>
</dbReference>
<dbReference type="SUPFAM" id="SSF53681">
    <property type="entry name" value="Aspartate/glutamate racemase"/>
    <property type="match status" value="2"/>
</dbReference>
<comment type="catalytic activity">
    <reaction evidence="1 7">
        <text>L-glutamate = D-glutamate</text>
        <dbReference type="Rhea" id="RHEA:12813"/>
        <dbReference type="ChEBI" id="CHEBI:29985"/>
        <dbReference type="ChEBI" id="CHEBI:29986"/>
        <dbReference type="EC" id="5.1.1.3"/>
    </reaction>
</comment>
<dbReference type="GO" id="GO:0009252">
    <property type="term" value="P:peptidoglycan biosynthetic process"/>
    <property type="evidence" value="ECO:0007669"/>
    <property type="project" value="UniProtKB-UniRule"/>
</dbReference>
<evidence type="ECO:0000313" key="8">
    <source>
        <dbReference type="EMBL" id="OGY43973.1"/>
    </source>
</evidence>
<feature type="binding site" evidence="7">
    <location>
        <begin position="38"/>
        <end position="39"/>
    </location>
    <ligand>
        <name>substrate</name>
    </ligand>
</feature>
<dbReference type="AlphaFoldDB" id="A0A1G1XV78"/>
<accession>A0A1G1XV78</accession>
<sequence length="268" mass="30424">MIGIFDSGIGGLTVVKEILSQSPQYQLLYLGDTARLPYGNRSPELVYQFTEQAVDYLFKQGCQLIIIACNTASAEALRRIQQEWLPKNYPDRKVLGVIRPVVEEAVKVARFGRIGVVGTRGTVESGAYSRELKALKPDVEVFQQACPLLVPLVEEGWQKRPETTKILRYYLRPLKLKKIDTLILGCTHYPILFKQFQSVAGKSIKVLDSAKIVGEKLKDYLVRHPEIELKLVKGDRHRFLVTDLNETFIDNAKKWLGQEVSFEKVFLG</sequence>
<evidence type="ECO:0000256" key="5">
    <source>
        <dbReference type="ARBA" id="ARBA00023235"/>
    </source>
</evidence>
<keyword evidence="3 7" id="KW-0133">Cell shape</keyword>
<dbReference type="PROSITE" id="PS00924">
    <property type="entry name" value="ASP_GLU_RACEMASE_2"/>
    <property type="match status" value="1"/>
</dbReference>
<reference evidence="8 9" key="1">
    <citation type="journal article" date="2016" name="Nat. Commun.">
        <title>Thousands of microbial genomes shed light on interconnected biogeochemical processes in an aquifer system.</title>
        <authorList>
            <person name="Anantharaman K."/>
            <person name="Brown C.T."/>
            <person name="Hug L.A."/>
            <person name="Sharon I."/>
            <person name="Castelle C.J."/>
            <person name="Probst A.J."/>
            <person name="Thomas B.C."/>
            <person name="Singh A."/>
            <person name="Wilkins M.J."/>
            <person name="Karaoz U."/>
            <person name="Brodie E.L."/>
            <person name="Williams K.H."/>
            <person name="Hubbard S.S."/>
            <person name="Banfield J.F."/>
        </authorList>
    </citation>
    <scope>NUCLEOTIDE SEQUENCE [LARGE SCALE GENOMIC DNA]</scope>
</reference>
<evidence type="ECO:0000256" key="3">
    <source>
        <dbReference type="ARBA" id="ARBA00022960"/>
    </source>
</evidence>
<dbReference type="EC" id="5.1.1.3" evidence="2 7"/>
<evidence type="ECO:0000256" key="4">
    <source>
        <dbReference type="ARBA" id="ARBA00022984"/>
    </source>
</evidence>
<keyword evidence="6 7" id="KW-0961">Cell wall biogenesis/degradation</keyword>
<dbReference type="Proteomes" id="UP000176241">
    <property type="component" value="Unassembled WGS sequence"/>
</dbReference>
<evidence type="ECO:0000313" key="9">
    <source>
        <dbReference type="Proteomes" id="UP000176241"/>
    </source>
</evidence>
<dbReference type="PANTHER" id="PTHR21198:SF2">
    <property type="entry name" value="GLUTAMATE RACEMASE"/>
    <property type="match status" value="1"/>
</dbReference>
<comment type="function">
    <text evidence="7">Provides the (R)-glutamate required for cell wall biosynthesis.</text>
</comment>
<dbReference type="GO" id="GO:0008881">
    <property type="term" value="F:glutamate racemase activity"/>
    <property type="evidence" value="ECO:0007669"/>
    <property type="project" value="UniProtKB-UniRule"/>
</dbReference>
<evidence type="ECO:0000256" key="2">
    <source>
        <dbReference type="ARBA" id="ARBA00013090"/>
    </source>
</evidence>
<gene>
    <name evidence="7" type="primary">murI</name>
    <name evidence="8" type="ORF">A2731_02490</name>
</gene>
<dbReference type="InterPro" id="IPR001920">
    <property type="entry name" value="Asp/Glu_race"/>
</dbReference>
<feature type="binding site" evidence="7">
    <location>
        <begin position="187"/>
        <end position="188"/>
    </location>
    <ligand>
        <name>substrate</name>
    </ligand>
</feature>
<dbReference type="HAMAP" id="MF_00258">
    <property type="entry name" value="Glu_racemase"/>
    <property type="match status" value="1"/>
</dbReference>
<comment type="caution">
    <text evidence="8">The sequence shown here is derived from an EMBL/GenBank/DDBJ whole genome shotgun (WGS) entry which is preliminary data.</text>
</comment>
<keyword evidence="5 7" id="KW-0413">Isomerase</keyword>
<feature type="active site" description="Proton donor/acceptor" evidence="7">
    <location>
        <position position="186"/>
    </location>
</feature>
<dbReference type="InterPro" id="IPR018187">
    <property type="entry name" value="Asp/Glu_racemase_AS_1"/>
</dbReference>
<comment type="similarity">
    <text evidence="7">Belongs to the aspartate/glutamate racemases family.</text>
</comment>
<dbReference type="InterPro" id="IPR033134">
    <property type="entry name" value="Asp/Glu_racemase_AS_2"/>
</dbReference>
<dbReference type="FunFam" id="3.40.50.1860:FF:000001">
    <property type="entry name" value="Glutamate racemase"/>
    <property type="match status" value="1"/>
</dbReference>
<dbReference type="NCBIfam" id="TIGR00067">
    <property type="entry name" value="glut_race"/>
    <property type="match status" value="1"/>
</dbReference>
<dbReference type="Pfam" id="PF01177">
    <property type="entry name" value="Asp_Glu_race"/>
    <property type="match status" value="1"/>
</dbReference>
<feature type="binding site" evidence="7">
    <location>
        <begin position="6"/>
        <end position="7"/>
    </location>
    <ligand>
        <name>substrate</name>
    </ligand>
</feature>